<dbReference type="AlphaFoldDB" id="A0A395JKA7"/>
<feature type="signal peptide" evidence="1">
    <location>
        <begin position="1"/>
        <end position="23"/>
    </location>
</feature>
<feature type="domain" description="Spore coat protein U/FanG" evidence="2">
    <location>
        <begin position="28"/>
        <end position="108"/>
    </location>
</feature>
<proteinExistence type="predicted"/>
<dbReference type="OrthoDB" id="8588792at2"/>
<dbReference type="EMBL" id="QNRT01000002">
    <property type="protein sequence ID" value="RBP51206.1"/>
    <property type="molecule type" value="Genomic_DNA"/>
</dbReference>
<feature type="chain" id="PRO_5017307239" evidence="1">
    <location>
        <begin position="24"/>
        <end position="184"/>
    </location>
</feature>
<organism evidence="3 4">
    <name type="scientific">Arenicella xantha</name>
    <dbReference type="NCBI Taxonomy" id="644221"/>
    <lineage>
        <taxon>Bacteria</taxon>
        <taxon>Pseudomonadati</taxon>
        <taxon>Pseudomonadota</taxon>
        <taxon>Gammaproteobacteria</taxon>
        <taxon>Arenicellales</taxon>
        <taxon>Arenicellaceae</taxon>
        <taxon>Arenicella</taxon>
    </lineage>
</organism>
<dbReference type="Pfam" id="PF05229">
    <property type="entry name" value="SCPU"/>
    <property type="match status" value="1"/>
</dbReference>
<dbReference type="RefSeq" id="WP_113953993.1">
    <property type="nucleotide sequence ID" value="NZ_QNRT01000002.1"/>
</dbReference>
<dbReference type="PANTHER" id="PTHR37089:SF4">
    <property type="entry name" value="EXPORTED PROTEIN"/>
    <property type="match status" value="1"/>
</dbReference>
<keyword evidence="1" id="KW-0732">Signal</keyword>
<evidence type="ECO:0000256" key="1">
    <source>
        <dbReference type="SAM" id="SignalP"/>
    </source>
</evidence>
<protein>
    <submittedName>
        <fullName evidence="3">Spore coat protein U-like protein</fullName>
    </submittedName>
</protein>
<sequence>MKHFSKISATFCASLLLSNAAFSATDSDTFEVRVLVADSCEIVANDLDFGTYDPLDAVPLLSAISTIDVECTLLTPFDVGIDAGQNGTGVADRKMIKDGSTETLDYTLGCVLSLPVASAILTNCATNWGNSPGVLGVGGDTFFGLGLGTLVGPLPIVMSGTIALGQDVPTGTYRDNPVTATVTF</sequence>
<dbReference type="InParanoid" id="A0A395JKA7"/>
<dbReference type="InterPro" id="IPR007893">
    <property type="entry name" value="Spore_coat_U/FanG"/>
</dbReference>
<name>A0A395JKA7_9GAMM</name>
<evidence type="ECO:0000313" key="3">
    <source>
        <dbReference type="EMBL" id="RBP51206.1"/>
    </source>
</evidence>
<gene>
    <name evidence="3" type="ORF">DFR28_102625</name>
</gene>
<dbReference type="PANTHER" id="PTHR37089">
    <property type="entry name" value="PROTEIN U-RELATED"/>
    <property type="match status" value="1"/>
</dbReference>
<comment type="caution">
    <text evidence="3">The sequence shown here is derived from an EMBL/GenBank/DDBJ whole genome shotgun (WGS) entry which is preliminary data.</text>
</comment>
<dbReference type="InterPro" id="IPR053167">
    <property type="entry name" value="Spore_coat_component"/>
</dbReference>
<accession>A0A395JKA7</accession>
<dbReference type="Proteomes" id="UP000253083">
    <property type="component" value="Unassembled WGS sequence"/>
</dbReference>
<keyword evidence="3" id="KW-0946">Virion</keyword>
<reference evidence="3 4" key="1">
    <citation type="submission" date="2018-06" db="EMBL/GenBank/DDBJ databases">
        <title>Genomic Encyclopedia of Type Strains, Phase IV (KMG-IV): sequencing the most valuable type-strain genomes for metagenomic binning, comparative biology and taxonomic classification.</title>
        <authorList>
            <person name="Goeker M."/>
        </authorList>
    </citation>
    <scope>NUCLEOTIDE SEQUENCE [LARGE SCALE GENOMIC DNA]</scope>
    <source>
        <strain evidence="3 4">DSM 24032</strain>
    </source>
</reference>
<keyword evidence="3" id="KW-0167">Capsid protein</keyword>
<evidence type="ECO:0000259" key="2">
    <source>
        <dbReference type="Pfam" id="PF05229"/>
    </source>
</evidence>
<keyword evidence="4" id="KW-1185">Reference proteome</keyword>
<evidence type="ECO:0000313" key="4">
    <source>
        <dbReference type="Proteomes" id="UP000253083"/>
    </source>
</evidence>